<feature type="domain" description="DUF4342" evidence="3">
    <location>
        <begin position="3"/>
        <end position="77"/>
    </location>
</feature>
<comment type="caution">
    <text evidence="4">The sequence shown here is derived from an EMBL/GenBank/DDBJ whole genome shotgun (WGS) entry which is preliminary data.</text>
</comment>
<keyword evidence="5" id="KW-1185">Reference proteome</keyword>
<keyword evidence="2" id="KW-0812">Transmembrane</keyword>
<feature type="region of interest" description="Disordered" evidence="1">
    <location>
        <begin position="78"/>
        <end position="105"/>
    </location>
</feature>
<evidence type="ECO:0000313" key="4">
    <source>
        <dbReference type="EMBL" id="PRD56398.1"/>
    </source>
</evidence>
<dbReference type="Pfam" id="PF14242">
    <property type="entry name" value="DUF4342"/>
    <property type="match status" value="1"/>
</dbReference>
<dbReference type="AlphaFoldDB" id="A0A2S9JT65"/>
<reference evidence="4 5" key="1">
    <citation type="submission" date="2018-02" db="EMBL/GenBank/DDBJ databases">
        <title>The draft genome of Sphingobacterium gobiense H7.</title>
        <authorList>
            <person name="Li L."/>
            <person name="Liu L."/>
            <person name="Zhang X."/>
            <person name="Wang T."/>
            <person name="Liang L."/>
        </authorList>
    </citation>
    <scope>NUCLEOTIDE SEQUENCE [LARGE SCALE GENOMIC DNA]</scope>
    <source>
        <strain evidence="4 5">ACCC 05757</strain>
    </source>
</reference>
<sequence>MSFKETFIVNGENLLKKIKEIIAEGNVTKISISDKSGKEIMSFPVTIGVVGVVFAPIFAAVGALAALLTECKITVEKRKDEVVPPSDEQQTEEPSPGDGSDIEVK</sequence>
<dbReference type="OrthoDB" id="677607at2"/>
<proteinExistence type="predicted"/>
<dbReference type="RefSeq" id="WP_105723170.1">
    <property type="nucleotide sequence ID" value="NZ_PVBS01000001.1"/>
</dbReference>
<feature type="transmembrane region" description="Helical" evidence="2">
    <location>
        <begin position="45"/>
        <end position="69"/>
    </location>
</feature>
<dbReference type="InterPro" id="IPR025642">
    <property type="entry name" value="DUF4342"/>
</dbReference>
<evidence type="ECO:0000256" key="2">
    <source>
        <dbReference type="SAM" id="Phobius"/>
    </source>
</evidence>
<evidence type="ECO:0000313" key="5">
    <source>
        <dbReference type="Proteomes" id="UP000238642"/>
    </source>
</evidence>
<keyword evidence="2" id="KW-0472">Membrane</keyword>
<dbReference type="Proteomes" id="UP000238642">
    <property type="component" value="Unassembled WGS sequence"/>
</dbReference>
<gene>
    <name evidence="4" type="ORF">C5749_03840</name>
</gene>
<accession>A0A2S9JT65</accession>
<organism evidence="4 5">
    <name type="scientific">Sphingobacterium gobiense</name>
    <dbReference type="NCBI Taxonomy" id="1382456"/>
    <lineage>
        <taxon>Bacteria</taxon>
        <taxon>Pseudomonadati</taxon>
        <taxon>Bacteroidota</taxon>
        <taxon>Sphingobacteriia</taxon>
        <taxon>Sphingobacteriales</taxon>
        <taxon>Sphingobacteriaceae</taxon>
        <taxon>Sphingobacterium</taxon>
    </lineage>
</organism>
<evidence type="ECO:0000256" key="1">
    <source>
        <dbReference type="SAM" id="MobiDB-lite"/>
    </source>
</evidence>
<name>A0A2S9JT65_9SPHI</name>
<dbReference type="EMBL" id="PVBS01000001">
    <property type="protein sequence ID" value="PRD56398.1"/>
    <property type="molecule type" value="Genomic_DNA"/>
</dbReference>
<keyword evidence="2" id="KW-1133">Transmembrane helix</keyword>
<protein>
    <recommendedName>
        <fullName evidence="3">DUF4342 domain-containing protein</fullName>
    </recommendedName>
</protein>
<evidence type="ECO:0000259" key="3">
    <source>
        <dbReference type="Pfam" id="PF14242"/>
    </source>
</evidence>